<proteinExistence type="inferred from homology"/>
<feature type="coiled-coil region" evidence="10">
    <location>
        <begin position="126"/>
        <end position="153"/>
    </location>
</feature>
<keyword evidence="6 12" id="KW-0812">Transmembrane</keyword>
<dbReference type="InterPro" id="IPR004342">
    <property type="entry name" value="EXS_C"/>
</dbReference>
<comment type="similarity">
    <text evidence="2">Belongs to the SYG1 (TC 2.A.94) family.</text>
</comment>
<evidence type="ECO:0000259" key="13">
    <source>
        <dbReference type="Pfam" id="PF03105"/>
    </source>
</evidence>
<dbReference type="GO" id="GO:0005886">
    <property type="term" value="C:plasma membrane"/>
    <property type="evidence" value="ECO:0007669"/>
    <property type="project" value="UniProtKB-SubCell"/>
</dbReference>
<evidence type="ECO:0000256" key="5">
    <source>
        <dbReference type="ARBA" id="ARBA00022592"/>
    </source>
</evidence>
<dbReference type="PANTHER" id="PTHR10783:SF124">
    <property type="entry name" value="PHOSPHATE TRANSPORTER PHO1 HOMOLOG 9"/>
    <property type="match status" value="1"/>
</dbReference>
<feature type="transmembrane region" description="Helical" evidence="12">
    <location>
        <begin position="698"/>
        <end position="719"/>
    </location>
</feature>
<keyword evidence="3" id="KW-0813">Transport</keyword>
<dbReference type="InterPro" id="IPR004331">
    <property type="entry name" value="SPX_dom"/>
</dbReference>
<dbReference type="GO" id="GO:0005802">
    <property type="term" value="C:trans-Golgi network"/>
    <property type="evidence" value="ECO:0007669"/>
    <property type="project" value="TreeGrafter"/>
</dbReference>
<dbReference type="Proteomes" id="UP001652623">
    <property type="component" value="Chromosome 4"/>
</dbReference>
<evidence type="ECO:0000256" key="8">
    <source>
        <dbReference type="ARBA" id="ARBA00023136"/>
    </source>
</evidence>
<feature type="domain" description="SPX" evidence="13">
    <location>
        <begin position="1"/>
        <end position="335"/>
    </location>
</feature>
<evidence type="ECO:0000256" key="7">
    <source>
        <dbReference type="ARBA" id="ARBA00022989"/>
    </source>
</evidence>
<evidence type="ECO:0000256" key="2">
    <source>
        <dbReference type="ARBA" id="ARBA00009665"/>
    </source>
</evidence>
<dbReference type="InParanoid" id="A0A6P6G262"/>
<dbReference type="RefSeq" id="XP_024928252.3">
    <property type="nucleotide sequence ID" value="XM_025072484.3"/>
</dbReference>
<evidence type="ECO:0000256" key="6">
    <source>
        <dbReference type="ARBA" id="ARBA00022692"/>
    </source>
</evidence>
<sequence>MKFGKEFASQMVPEWQEAYMDYKLLKAVLKDILQIRQRNVSAPMVASTPKGTLRRKVSLYRAFSGLTGRYRGSPQKKEDEVILVSAAEQEGSEGQYRTMFLMPSDEGAEHELVFFRRLDDEFNKVINFYKKMVEQVMKEAEELSKQMDVLIALRVKVENPMLRLGRDDAINLGSFEVSSSSIVHPSNGTKPGGSHMDVIQEVEMTSEEMNDEEEREGNEPNTTNHRNADRVKLSIQGFKPASLELLDHVKINLSPETPVSTLKEILMSSTSDLSFSTQELRKAEESMMKAFSEFYQKLRLLKSYCFLNQLAFSKIMKKYDKITSRNASKSYLEMVDNSYLGSCDEVARLMERVEATFIKHFANGNRRKGMNTLRPKARRERHRITFFLGFFSGCSIALVVAIIVLIHVRNIFKSDNRGQYMDNIFPLYSLFGLIILHMLVYSGNIYFWRRYRVNYPFIFGFKQGTELGYREVFLLSSVLAVLTLAGVISNLDMEMEPETKSFSAITELVPLVIGLVFLLVMLCPFNILYRSSRFFLIQCVFHSLCAPLYKVTLPDFFVADQLTSKVQAFRSLEFYICYYGWGDFKRRSNKCNESKVFKSFYYIVAIIPFWLRLLQCVRRMIEEKDKMQGLNGVKYFSIIIAVAMRTTFELRKGIMIWRILAAASSGIATILCTYWDIALDWGLLRRNSKNPWLRDKLIIPNKAVYFAVMVLNVILRLAWMQTVMGFTQAPYLHKKALIAIVACLEIIRRGIWNFFRLENEHLNNVGKFRAFNSVPLPFNYEDDDKDG</sequence>
<feature type="region of interest" description="Disordered" evidence="11">
    <location>
        <begin position="205"/>
        <end position="230"/>
    </location>
</feature>
<keyword evidence="4" id="KW-1003">Cell membrane</keyword>
<evidence type="ECO:0000256" key="9">
    <source>
        <dbReference type="ARBA" id="ARBA00043939"/>
    </source>
</evidence>
<feature type="transmembrane region" description="Helical" evidence="12">
    <location>
        <begin position="508"/>
        <end position="527"/>
    </location>
</feature>
<keyword evidence="5" id="KW-0592">Phosphate transport</keyword>
<dbReference type="Pfam" id="PF03105">
    <property type="entry name" value="SPX"/>
    <property type="match status" value="1"/>
</dbReference>
<dbReference type="AlphaFoldDB" id="A0A6P6G262"/>
<evidence type="ECO:0000256" key="3">
    <source>
        <dbReference type="ARBA" id="ARBA00022448"/>
    </source>
</evidence>
<feature type="compositionally biased region" description="Acidic residues" evidence="11">
    <location>
        <begin position="205"/>
        <end position="216"/>
    </location>
</feature>
<evidence type="ECO:0000313" key="17">
    <source>
        <dbReference type="RefSeq" id="XP_048327542.2"/>
    </source>
</evidence>
<feature type="transmembrane region" description="Helical" evidence="12">
    <location>
        <begin position="599"/>
        <end position="617"/>
    </location>
</feature>
<feature type="transmembrane region" description="Helical" evidence="12">
    <location>
        <begin position="384"/>
        <end position="408"/>
    </location>
</feature>
<evidence type="ECO:0000256" key="12">
    <source>
        <dbReference type="SAM" id="Phobius"/>
    </source>
</evidence>
<evidence type="ECO:0000313" key="16">
    <source>
        <dbReference type="RefSeq" id="XP_024928252.3"/>
    </source>
</evidence>
<dbReference type="CDD" id="cd14476">
    <property type="entry name" value="SPX_PHO1_like"/>
    <property type="match status" value="1"/>
</dbReference>
<dbReference type="GO" id="GO:0000822">
    <property type="term" value="F:inositol hexakisphosphate binding"/>
    <property type="evidence" value="ECO:0007669"/>
    <property type="project" value="TreeGrafter"/>
</dbReference>
<feature type="transmembrane region" description="Helical" evidence="12">
    <location>
        <begin position="629"/>
        <end position="648"/>
    </location>
</feature>
<evidence type="ECO:0000256" key="4">
    <source>
        <dbReference type="ARBA" id="ARBA00022475"/>
    </source>
</evidence>
<feature type="transmembrane region" description="Helical" evidence="12">
    <location>
        <begin position="428"/>
        <end position="448"/>
    </location>
</feature>
<name>A0A6P6G262_ZIZJJ</name>
<evidence type="ECO:0000256" key="1">
    <source>
        <dbReference type="ARBA" id="ARBA00004651"/>
    </source>
</evidence>
<dbReference type="RefSeq" id="XP_048327542.2">
    <property type="nucleotide sequence ID" value="XM_048471585.2"/>
</dbReference>
<evidence type="ECO:0000259" key="14">
    <source>
        <dbReference type="Pfam" id="PF03124"/>
    </source>
</evidence>
<feature type="domain" description="EXS" evidence="14">
    <location>
        <begin position="424"/>
        <end position="762"/>
    </location>
</feature>
<evidence type="ECO:0000256" key="11">
    <source>
        <dbReference type="SAM" id="MobiDB-lite"/>
    </source>
</evidence>
<dbReference type="GO" id="GO:0006817">
    <property type="term" value="P:phosphate ion transport"/>
    <property type="evidence" value="ECO:0007669"/>
    <property type="project" value="UniProtKB-KW"/>
</dbReference>
<dbReference type="FunCoup" id="A0A6P6G262">
    <property type="interactions" value="1983"/>
</dbReference>
<dbReference type="InterPro" id="IPR034092">
    <property type="entry name" value="PHO1_SPX"/>
</dbReference>
<comment type="subcellular location">
    <subcellularLocation>
        <location evidence="1">Cell membrane</location>
        <topology evidence="1">Multi-pass membrane protein</topology>
    </subcellularLocation>
</comment>
<gene>
    <name evidence="16 17" type="primary">LOC107415958</name>
</gene>
<accession>A0A6P6G262</accession>
<dbReference type="PANTHER" id="PTHR10783">
    <property type="entry name" value="XENOTROPIC AND POLYTROPIC RETROVIRUS RECEPTOR 1-RELATED"/>
    <property type="match status" value="1"/>
</dbReference>
<feature type="transmembrane region" description="Helical" evidence="12">
    <location>
        <begin position="469"/>
        <end position="488"/>
    </location>
</feature>
<evidence type="ECO:0000256" key="10">
    <source>
        <dbReference type="SAM" id="Coils"/>
    </source>
</evidence>
<dbReference type="GeneID" id="107415958"/>
<keyword evidence="15" id="KW-1185">Reference proteome</keyword>
<keyword evidence="7 12" id="KW-1133">Transmembrane helix</keyword>
<dbReference type="Pfam" id="PF03124">
    <property type="entry name" value="EXS"/>
    <property type="match status" value="1"/>
</dbReference>
<dbReference type="GO" id="GO:0016036">
    <property type="term" value="P:cellular response to phosphate starvation"/>
    <property type="evidence" value="ECO:0007669"/>
    <property type="project" value="TreeGrafter"/>
</dbReference>
<protein>
    <submittedName>
        <fullName evidence="16 17">Phosphate transporter PHO1 homolog 9 isoform X1</fullName>
    </submittedName>
</protein>
<comment type="function">
    <text evidence="9">May transport inorganic phosphate (Pi).</text>
</comment>
<reference evidence="16 17" key="1">
    <citation type="submission" date="2025-05" db="UniProtKB">
        <authorList>
            <consortium name="RefSeq"/>
        </authorList>
    </citation>
    <scope>IDENTIFICATION</scope>
    <source>
        <tissue evidence="16 17">Seedling</tissue>
    </source>
</reference>
<evidence type="ECO:0000313" key="15">
    <source>
        <dbReference type="Proteomes" id="UP001652623"/>
    </source>
</evidence>
<feature type="transmembrane region" description="Helical" evidence="12">
    <location>
        <begin position="654"/>
        <end position="677"/>
    </location>
</feature>
<keyword evidence="8 12" id="KW-0472">Membrane</keyword>
<keyword evidence="10" id="KW-0175">Coiled coil</keyword>
<organism evidence="15 16">
    <name type="scientific">Ziziphus jujuba</name>
    <name type="common">Chinese jujube</name>
    <name type="synonym">Ziziphus sativa</name>
    <dbReference type="NCBI Taxonomy" id="326968"/>
    <lineage>
        <taxon>Eukaryota</taxon>
        <taxon>Viridiplantae</taxon>
        <taxon>Streptophyta</taxon>
        <taxon>Embryophyta</taxon>
        <taxon>Tracheophyta</taxon>
        <taxon>Spermatophyta</taxon>
        <taxon>Magnoliopsida</taxon>
        <taxon>eudicotyledons</taxon>
        <taxon>Gunneridae</taxon>
        <taxon>Pentapetalae</taxon>
        <taxon>rosids</taxon>
        <taxon>fabids</taxon>
        <taxon>Rosales</taxon>
        <taxon>Rhamnaceae</taxon>
        <taxon>Paliureae</taxon>
        <taxon>Ziziphus</taxon>
    </lineage>
</organism>